<feature type="region of interest" description="Disordered" evidence="12">
    <location>
        <begin position="334"/>
        <end position="474"/>
    </location>
</feature>
<proteinExistence type="inferred from homology"/>
<dbReference type="EMBL" id="JABVXQ010000013">
    <property type="protein sequence ID" value="KAF6082052.1"/>
    <property type="molecule type" value="Genomic_DNA"/>
</dbReference>
<dbReference type="PANTHER" id="PTHR24346">
    <property type="entry name" value="MAP/MICROTUBULE AFFINITY-REGULATING KINASE"/>
    <property type="match status" value="1"/>
</dbReference>
<dbReference type="FunFam" id="1.10.8.10:FF:000005">
    <property type="entry name" value="Non-specific serine/threonine protein kinase"/>
    <property type="match status" value="1"/>
</dbReference>
<dbReference type="KEGG" id="pdic:114510348"/>
<dbReference type="InterPro" id="IPR011009">
    <property type="entry name" value="Kinase-like_dom_sf"/>
</dbReference>
<dbReference type="GO" id="GO:0005737">
    <property type="term" value="C:cytoplasm"/>
    <property type="evidence" value="ECO:0007669"/>
    <property type="project" value="TreeGrafter"/>
</dbReference>
<dbReference type="RefSeq" id="XP_035870357.1">
    <property type="nucleotide sequence ID" value="XM_036014464.1"/>
</dbReference>
<evidence type="ECO:0000256" key="9">
    <source>
        <dbReference type="ARBA" id="ARBA00047899"/>
    </source>
</evidence>
<comment type="catalytic activity">
    <reaction evidence="10">
        <text>L-seryl-[protein] + ATP = O-phospho-L-seryl-[protein] + ADP + H(+)</text>
        <dbReference type="Rhea" id="RHEA:17989"/>
        <dbReference type="Rhea" id="RHEA-COMP:9863"/>
        <dbReference type="Rhea" id="RHEA-COMP:11604"/>
        <dbReference type="ChEBI" id="CHEBI:15378"/>
        <dbReference type="ChEBI" id="CHEBI:29999"/>
        <dbReference type="ChEBI" id="CHEBI:30616"/>
        <dbReference type="ChEBI" id="CHEBI:83421"/>
        <dbReference type="ChEBI" id="CHEBI:456216"/>
        <dbReference type="EC" id="2.7.11.1"/>
    </reaction>
</comment>
<dbReference type="PROSITE" id="PS00108">
    <property type="entry name" value="PROTEIN_KINASE_ST"/>
    <property type="match status" value="1"/>
</dbReference>
<protein>
    <recommendedName>
        <fullName evidence="1">non-specific serine/threonine protein kinase</fullName>
        <ecNumber evidence="1">2.7.11.1</ecNumber>
    </recommendedName>
</protein>
<dbReference type="Gene3D" id="1.10.510.10">
    <property type="entry name" value="Transferase(Phosphotransferase) domain 1"/>
    <property type="match status" value="1"/>
</dbReference>
<gene>
    <name evidence="17" type="primary">LOC114510348</name>
    <name evidence="14" type="ORF">HJG60_012703</name>
</gene>
<sequence length="502" mass="55867">MANHFAATFGNKTCLIGDYIPLKSIGKGSFAEIKLARHWLTGTEVAVKSVSKRGLTRRFEEVKSLKTLRHPNITALFEVITTQNKHILFMECASGGDLYDHLEECGRKTEHEARPMFRQMISALHYCHRKNIVHRDLKPENILLDEDLNVKVADFGFSRDFTNYKLTTICGTYAYMAPEILERQKYDGPKADVWSLGVILYRMVTGDELFVGDTAGEVTKEIQSKQLHPPDFISQEVQDLLQKMLTIDPSQRPTLDDIMKDTWVNMGEDEEMRPYSEPPWGDIDPQVAKIMKGMGFKKREIRESLTQKKYDRVMGTYLILRRKTTKMQGCTIKVRPCSSSDSSTTTSCSEEAETPIPSTSTAPSLDSSSSPSPGSKEAGKKDPPPRVEVKMSLSPTPRLLSSSSSTCFSGETVPTTPPTLDARSTNLLLSPVLQRGPGGSPTTHSRRSGRSCQQTSELGGGTLGSPSGSHHGRQGVARRVLRFLLKCLCCRPSTNKNRIMPM</sequence>
<organism evidence="15 17">
    <name type="scientific">Phyllostomus discolor</name>
    <name type="common">pale spear-nosed bat</name>
    <dbReference type="NCBI Taxonomy" id="89673"/>
    <lineage>
        <taxon>Eukaryota</taxon>
        <taxon>Metazoa</taxon>
        <taxon>Chordata</taxon>
        <taxon>Craniata</taxon>
        <taxon>Vertebrata</taxon>
        <taxon>Euteleostomi</taxon>
        <taxon>Mammalia</taxon>
        <taxon>Eutheria</taxon>
        <taxon>Laurasiatheria</taxon>
        <taxon>Chiroptera</taxon>
        <taxon>Yangochiroptera</taxon>
        <taxon>Phyllostomidae</taxon>
        <taxon>Phyllostominae</taxon>
        <taxon>Phyllostomus</taxon>
    </lineage>
</organism>
<evidence type="ECO:0000259" key="13">
    <source>
        <dbReference type="PROSITE" id="PS50011"/>
    </source>
</evidence>
<evidence type="ECO:0000313" key="15">
    <source>
        <dbReference type="Proteomes" id="UP000504628"/>
    </source>
</evidence>
<dbReference type="GO" id="GO:0004674">
    <property type="term" value="F:protein serine/threonine kinase activity"/>
    <property type="evidence" value="ECO:0007669"/>
    <property type="project" value="UniProtKB-KW"/>
</dbReference>
<evidence type="ECO:0000256" key="1">
    <source>
        <dbReference type="ARBA" id="ARBA00012513"/>
    </source>
</evidence>
<feature type="compositionally biased region" description="Basic and acidic residues" evidence="12">
    <location>
        <begin position="377"/>
        <end position="389"/>
    </location>
</feature>
<dbReference type="InterPro" id="IPR000719">
    <property type="entry name" value="Prot_kinase_dom"/>
</dbReference>
<keyword evidence="3" id="KW-0808">Transferase</keyword>
<evidence type="ECO:0000256" key="2">
    <source>
        <dbReference type="ARBA" id="ARBA00022527"/>
    </source>
</evidence>
<dbReference type="EC" id="2.7.11.1" evidence="1"/>
<feature type="binding site" evidence="11">
    <location>
        <position position="48"/>
    </location>
    <ligand>
        <name>ATP</name>
        <dbReference type="ChEBI" id="CHEBI:30616"/>
    </ligand>
</feature>
<evidence type="ECO:0000313" key="16">
    <source>
        <dbReference type="Proteomes" id="UP000664940"/>
    </source>
</evidence>
<dbReference type="Gene3D" id="3.30.200.20">
    <property type="entry name" value="Phosphorylase Kinase, domain 1"/>
    <property type="match status" value="1"/>
</dbReference>
<dbReference type="PROSITE" id="PS50011">
    <property type="entry name" value="PROTEIN_KINASE_DOM"/>
    <property type="match status" value="1"/>
</dbReference>
<dbReference type="GO" id="GO:0035556">
    <property type="term" value="P:intracellular signal transduction"/>
    <property type="evidence" value="ECO:0007669"/>
    <property type="project" value="TreeGrafter"/>
</dbReference>
<feature type="domain" description="Protein kinase" evidence="13">
    <location>
        <begin position="19"/>
        <end position="264"/>
    </location>
</feature>
<dbReference type="Proteomes" id="UP000664940">
    <property type="component" value="Unassembled WGS sequence"/>
</dbReference>
<comment type="similarity">
    <text evidence="8">Belongs to the protein kinase superfamily. CAMK Ser/Thr protein kinase family. Smok subfamily.</text>
</comment>
<feature type="compositionally biased region" description="Low complexity" evidence="12">
    <location>
        <begin position="337"/>
        <end position="349"/>
    </location>
</feature>
<dbReference type="InterPro" id="IPR008271">
    <property type="entry name" value="Ser/Thr_kinase_AS"/>
</dbReference>
<dbReference type="CDD" id="cd14003">
    <property type="entry name" value="STKc_AMPK-like"/>
    <property type="match status" value="1"/>
</dbReference>
<dbReference type="SMART" id="SM00220">
    <property type="entry name" value="S_TKc"/>
    <property type="match status" value="1"/>
</dbReference>
<feature type="compositionally biased region" description="Low complexity" evidence="12">
    <location>
        <begin position="392"/>
        <end position="406"/>
    </location>
</feature>
<dbReference type="Proteomes" id="UP000504628">
    <property type="component" value="Chromosome 13"/>
</dbReference>
<evidence type="ECO:0000256" key="10">
    <source>
        <dbReference type="ARBA" id="ARBA00048679"/>
    </source>
</evidence>
<dbReference type="PRINTS" id="PR00109">
    <property type="entry name" value="TYRKINASE"/>
</dbReference>
<dbReference type="GeneID" id="114510348"/>
<dbReference type="FunFam" id="3.30.200.20:FF:000003">
    <property type="entry name" value="Non-specific serine/threonine protein kinase"/>
    <property type="match status" value="1"/>
</dbReference>
<dbReference type="InterPro" id="IPR001245">
    <property type="entry name" value="Ser-Thr/Tyr_kinase_cat_dom"/>
</dbReference>
<dbReference type="Pfam" id="PF00069">
    <property type="entry name" value="Pkinase"/>
    <property type="match status" value="1"/>
</dbReference>
<keyword evidence="2" id="KW-0723">Serine/threonine-protein kinase</keyword>
<dbReference type="OrthoDB" id="1088960at2759"/>
<evidence type="ECO:0000256" key="12">
    <source>
        <dbReference type="SAM" id="MobiDB-lite"/>
    </source>
</evidence>
<evidence type="ECO:0000256" key="6">
    <source>
        <dbReference type="ARBA" id="ARBA00022840"/>
    </source>
</evidence>
<keyword evidence="6 11" id="KW-0067">ATP-binding</keyword>
<dbReference type="CDD" id="cd14337">
    <property type="entry name" value="UBA_MARK_Par1"/>
    <property type="match status" value="1"/>
</dbReference>
<keyword evidence="4 11" id="KW-0547">Nucleotide-binding</keyword>
<evidence type="ECO:0000256" key="7">
    <source>
        <dbReference type="ARBA" id="ARBA00037391"/>
    </source>
</evidence>
<dbReference type="InterPro" id="IPR017441">
    <property type="entry name" value="Protein_kinase_ATP_BS"/>
</dbReference>
<feature type="compositionally biased region" description="Low complexity" evidence="12">
    <location>
        <begin position="357"/>
        <end position="375"/>
    </location>
</feature>
<dbReference type="FunFam" id="1.10.510.10:FF:000002">
    <property type="entry name" value="Non-specific serine/threonine protein kinase"/>
    <property type="match status" value="1"/>
</dbReference>
<evidence type="ECO:0000256" key="11">
    <source>
        <dbReference type="PROSITE-ProRule" id="PRU10141"/>
    </source>
</evidence>
<dbReference type="AlphaFoldDB" id="A0A7E6CU01"/>
<comment type="catalytic activity">
    <reaction evidence="9">
        <text>L-threonyl-[protein] + ATP = O-phospho-L-threonyl-[protein] + ADP + H(+)</text>
        <dbReference type="Rhea" id="RHEA:46608"/>
        <dbReference type="Rhea" id="RHEA-COMP:11060"/>
        <dbReference type="Rhea" id="RHEA-COMP:11605"/>
        <dbReference type="ChEBI" id="CHEBI:15378"/>
        <dbReference type="ChEBI" id="CHEBI:30013"/>
        <dbReference type="ChEBI" id="CHEBI:30616"/>
        <dbReference type="ChEBI" id="CHEBI:61977"/>
        <dbReference type="ChEBI" id="CHEBI:456216"/>
        <dbReference type="EC" id="2.7.11.1"/>
    </reaction>
</comment>
<comment type="function">
    <text evidence="7">May play a role in sperm motility, especially in the regulation of flagellar function.</text>
</comment>
<dbReference type="Gene3D" id="1.10.8.10">
    <property type="entry name" value="DNA helicase RuvA subunit, C-terminal domain"/>
    <property type="match status" value="1"/>
</dbReference>
<evidence type="ECO:0000256" key="3">
    <source>
        <dbReference type="ARBA" id="ARBA00022679"/>
    </source>
</evidence>
<name>A0A7E6CU01_9CHIR</name>
<dbReference type="PROSITE" id="PS00107">
    <property type="entry name" value="PROTEIN_KINASE_ATP"/>
    <property type="match status" value="1"/>
</dbReference>
<evidence type="ECO:0000256" key="8">
    <source>
        <dbReference type="ARBA" id="ARBA00038181"/>
    </source>
</evidence>
<evidence type="ECO:0000313" key="17">
    <source>
        <dbReference type="RefSeq" id="XP_035870357.1"/>
    </source>
</evidence>
<accession>A0A7E6CU01</accession>
<evidence type="ECO:0000256" key="5">
    <source>
        <dbReference type="ARBA" id="ARBA00022777"/>
    </source>
</evidence>
<reference evidence="17" key="2">
    <citation type="submission" date="2025-04" db="UniProtKB">
        <authorList>
            <consortium name="RefSeq"/>
        </authorList>
    </citation>
    <scope>IDENTIFICATION</scope>
    <source>
        <tissue evidence="17">Muscle</tissue>
    </source>
</reference>
<dbReference type="SUPFAM" id="SSF56112">
    <property type="entry name" value="Protein kinase-like (PK-like)"/>
    <property type="match status" value="1"/>
</dbReference>
<keyword evidence="15" id="KW-1185">Reference proteome</keyword>
<evidence type="ECO:0000313" key="14">
    <source>
        <dbReference type="EMBL" id="KAF6082052.1"/>
    </source>
</evidence>
<reference evidence="14 16" key="1">
    <citation type="journal article" date="2020" name="Nature">
        <title>Six reference-quality genomes reveal evolution of bat adaptations.</title>
        <authorList>
            <person name="Jebb D."/>
            <person name="Huang Z."/>
            <person name="Pippel M."/>
            <person name="Hughes G.M."/>
            <person name="Lavrichenko K."/>
            <person name="Devanna P."/>
            <person name="Winkler S."/>
            <person name="Jermiin L.S."/>
            <person name="Skirmuntt E.C."/>
            <person name="Katzourakis A."/>
            <person name="Burkitt-Gray L."/>
            <person name="Ray D.A."/>
            <person name="Sullivan K.A.M."/>
            <person name="Roscito J.G."/>
            <person name="Kirilenko B.M."/>
            <person name="Davalos L.M."/>
            <person name="Corthals A.P."/>
            <person name="Power M.L."/>
            <person name="Jones G."/>
            <person name="Ransome R.D."/>
            <person name="Dechmann D.K.N."/>
            <person name="Locatelli A.G."/>
            <person name="Puechmaille S.J."/>
            <person name="Fedrigo O."/>
            <person name="Jarvis E.D."/>
            <person name="Hiller M."/>
            <person name="Vernes S.C."/>
            <person name="Myers E.W."/>
            <person name="Teeling E.C."/>
        </authorList>
    </citation>
    <scope>NUCLEOTIDE SEQUENCE [LARGE SCALE GENOMIC DNA]</scope>
    <source>
        <strain evidence="14">Bat1K_MPI-CBG_1</strain>
    </source>
</reference>
<keyword evidence="5 14" id="KW-0418">Kinase</keyword>
<evidence type="ECO:0000256" key="4">
    <source>
        <dbReference type="ARBA" id="ARBA00022741"/>
    </source>
</evidence>
<dbReference type="PANTHER" id="PTHR24346:SF95">
    <property type="entry name" value="SPERM MOTILITY KINASE 3A"/>
    <property type="match status" value="1"/>
</dbReference>
<dbReference type="GO" id="GO:0005524">
    <property type="term" value="F:ATP binding"/>
    <property type="evidence" value="ECO:0007669"/>
    <property type="project" value="UniProtKB-UniRule"/>
</dbReference>